<evidence type="ECO:0000259" key="1">
    <source>
        <dbReference type="Pfam" id="PF02254"/>
    </source>
</evidence>
<feature type="non-terminal residue" evidence="2">
    <location>
        <position position="213"/>
    </location>
</feature>
<gene>
    <name evidence="2" type="ORF">FNJ87_20805</name>
</gene>
<sequence length="213" mass="23762">VLGTVLLNATTARLFAKIVGVFLKQSDGIMIVGASKFSRIIASYLKEHGRSVVLVDTNTNNVRIAKDKGLDAVAADIYSDAITDDIEFNNIGFLMALTGNSQINDYALERFTARFGENGAYRLVHSTEVSNPDENPTRGLFSSTDDYVNMMEVARYYGEIHEITIKSQEHYEGLIEITKTDENIIPLFIRKKNEIDIIPSTSLDMEVEEDSKL</sequence>
<dbReference type="InterPro" id="IPR036291">
    <property type="entry name" value="NAD(P)-bd_dom_sf"/>
</dbReference>
<dbReference type="EMBL" id="JADKYU010001378">
    <property type="protein sequence ID" value="MBF4986647.1"/>
    <property type="molecule type" value="Genomic_DNA"/>
</dbReference>
<comment type="caution">
    <text evidence="2">The sequence shown here is derived from an EMBL/GenBank/DDBJ whole genome shotgun (WGS) entry which is preliminary data.</text>
</comment>
<dbReference type="Proteomes" id="UP001194729">
    <property type="component" value="Unassembled WGS sequence"/>
</dbReference>
<evidence type="ECO:0000313" key="2">
    <source>
        <dbReference type="EMBL" id="MBF4986647.1"/>
    </source>
</evidence>
<feature type="domain" description="RCK N-terminal" evidence="1">
    <location>
        <begin position="29"/>
        <end position="110"/>
    </location>
</feature>
<feature type="non-terminal residue" evidence="2">
    <location>
        <position position="1"/>
    </location>
</feature>
<dbReference type="InterPro" id="IPR003148">
    <property type="entry name" value="RCK_N"/>
</dbReference>
<dbReference type="SUPFAM" id="SSF51735">
    <property type="entry name" value="NAD(P)-binding Rossmann-fold domains"/>
    <property type="match status" value="1"/>
</dbReference>
<evidence type="ECO:0000313" key="3">
    <source>
        <dbReference type="Proteomes" id="UP001194729"/>
    </source>
</evidence>
<protein>
    <submittedName>
        <fullName evidence="2">NAD-binding protein</fullName>
    </submittedName>
</protein>
<dbReference type="Pfam" id="PF02254">
    <property type="entry name" value="TrkA_N"/>
    <property type="match status" value="1"/>
</dbReference>
<organism evidence="2 3">
    <name type="scientific">Nonlabens mediterrranea</name>
    <dbReference type="NCBI Taxonomy" id="1419947"/>
    <lineage>
        <taxon>Bacteria</taxon>
        <taxon>Pseudomonadati</taxon>
        <taxon>Bacteroidota</taxon>
        <taxon>Flavobacteriia</taxon>
        <taxon>Flavobacteriales</taxon>
        <taxon>Flavobacteriaceae</taxon>
        <taxon>Nonlabens</taxon>
    </lineage>
</organism>
<dbReference type="Gene3D" id="3.40.50.720">
    <property type="entry name" value="NAD(P)-binding Rossmann-like Domain"/>
    <property type="match status" value="1"/>
</dbReference>
<accession>A0ABS0AB88</accession>
<proteinExistence type="predicted"/>
<name>A0ABS0AB88_9FLAO</name>
<keyword evidence="3" id="KW-1185">Reference proteome</keyword>
<reference evidence="2 3" key="1">
    <citation type="submission" date="2020-11" db="EMBL/GenBank/DDBJ databases">
        <title>P. mediterranea TC4 genome.</title>
        <authorList>
            <person name="Molmeret M."/>
        </authorList>
    </citation>
    <scope>NUCLEOTIDE SEQUENCE [LARGE SCALE GENOMIC DNA]</scope>
    <source>
        <strain evidence="2 3">TC4</strain>
    </source>
</reference>